<comment type="caution">
    <text evidence="2">The sequence shown here is derived from an EMBL/GenBank/DDBJ whole genome shotgun (WGS) entry which is preliminary data.</text>
</comment>
<feature type="domain" description="C-type lectin" evidence="1">
    <location>
        <begin position="136"/>
        <end position="248"/>
    </location>
</feature>
<dbReference type="Proteomes" id="UP000762676">
    <property type="component" value="Unassembled WGS sequence"/>
</dbReference>
<dbReference type="PANTHER" id="PTHR22801:SF63">
    <property type="entry name" value="C-TYPE LECTIN DOMAIN-CONTAINING PROTEIN"/>
    <property type="match status" value="1"/>
</dbReference>
<dbReference type="Gene3D" id="3.10.100.10">
    <property type="entry name" value="Mannose-Binding Protein A, subunit A"/>
    <property type="match status" value="1"/>
</dbReference>
<dbReference type="InterPro" id="IPR050801">
    <property type="entry name" value="Ca-Dep_Lectins_ImmuneDev"/>
</dbReference>
<dbReference type="SUPFAM" id="SSF56436">
    <property type="entry name" value="C-type lectin-like"/>
    <property type="match status" value="1"/>
</dbReference>
<dbReference type="PROSITE" id="PS50041">
    <property type="entry name" value="C_TYPE_LECTIN_2"/>
    <property type="match status" value="1"/>
</dbReference>
<organism evidence="2 3">
    <name type="scientific">Elysia marginata</name>
    <dbReference type="NCBI Taxonomy" id="1093978"/>
    <lineage>
        <taxon>Eukaryota</taxon>
        <taxon>Metazoa</taxon>
        <taxon>Spiralia</taxon>
        <taxon>Lophotrochozoa</taxon>
        <taxon>Mollusca</taxon>
        <taxon>Gastropoda</taxon>
        <taxon>Heterobranchia</taxon>
        <taxon>Euthyneura</taxon>
        <taxon>Panpulmonata</taxon>
        <taxon>Sacoglossa</taxon>
        <taxon>Placobranchoidea</taxon>
        <taxon>Plakobranchidae</taxon>
        <taxon>Elysia</taxon>
    </lineage>
</organism>
<accession>A0AAV4EM84</accession>
<protein>
    <submittedName>
        <fullName evidence="2">C-type lectin-related protein 2</fullName>
    </submittedName>
</protein>
<keyword evidence="3" id="KW-1185">Reference proteome</keyword>
<dbReference type="PANTHER" id="PTHR22801">
    <property type="entry name" value="LITHOSTATHINE"/>
    <property type="match status" value="1"/>
</dbReference>
<dbReference type="CDD" id="cd00037">
    <property type="entry name" value="CLECT"/>
    <property type="match status" value="1"/>
</dbReference>
<dbReference type="Pfam" id="PF00059">
    <property type="entry name" value="Lectin_C"/>
    <property type="match status" value="1"/>
</dbReference>
<evidence type="ECO:0000313" key="2">
    <source>
        <dbReference type="EMBL" id="GFR61832.1"/>
    </source>
</evidence>
<dbReference type="AlphaFoldDB" id="A0AAV4EM84"/>
<dbReference type="InterPro" id="IPR001304">
    <property type="entry name" value="C-type_lectin-like"/>
</dbReference>
<reference evidence="2 3" key="1">
    <citation type="journal article" date="2021" name="Elife">
        <title>Chloroplast acquisition without the gene transfer in kleptoplastic sea slugs, Plakobranchus ocellatus.</title>
        <authorList>
            <person name="Maeda T."/>
            <person name="Takahashi S."/>
            <person name="Yoshida T."/>
            <person name="Shimamura S."/>
            <person name="Takaki Y."/>
            <person name="Nagai Y."/>
            <person name="Toyoda A."/>
            <person name="Suzuki Y."/>
            <person name="Arimoto A."/>
            <person name="Ishii H."/>
            <person name="Satoh N."/>
            <person name="Nishiyama T."/>
            <person name="Hasebe M."/>
            <person name="Maruyama T."/>
            <person name="Minagawa J."/>
            <person name="Obokata J."/>
            <person name="Shigenobu S."/>
        </authorList>
    </citation>
    <scope>NUCLEOTIDE SEQUENCE [LARGE SCALE GENOMIC DNA]</scope>
</reference>
<evidence type="ECO:0000313" key="3">
    <source>
        <dbReference type="Proteomes" id="UP000762676"/>
    </source>
</evidence>
<dbReference type="SMART" id="SM00034">
    <property type="entry name" value="CLECT"/>
    <property type="match status" value="1"/>
</dbReference>
<gene>
    <name evidence="2" type="ORF">ElyMa_005440800</name>
</gene>
<proteinExistence type="predicted"/>
<name>A0AAV4EM84_9GAST</name>
<sequence length="253" mass="28793">MKLRLLCVGSADEDTDSSLERNYSFRLESSGLNLSEFQNKVNDVTWYQTTSVVECADLVAKTPWGCCKPLGFLYDSVFRVCQPVPWRGDVEREVQSLSAGTSSLYRWRNTACKAGFEEYQYQSGDLTVTTCLVGNYQDRIYYEMAASRCQDQGAFLASTKTLEKMALLWQLSLGMEPRYFWVGLDDRGTSKVFVWLEDGTVLSPEKTLELFASGEPDHGDKEHCASIRTPVEKLSDRRCVLKHYYFCEMKPGC</sequence>
<dbReference type="InterPro" id="IPR016186">
    <property type="entry name" value="C-type_lectin-like/link_sf"/>
</dbReference>
<dbReference type="InterPro" id="IPR016187">
    <property type="entry name" value="CTDL_fold"/>
</dbReference>
<evidence type="ECO:0000259" key="1">
    <source>
        <dbReference type="PROSITE" id="PS50041"/>
    </source>
</evidence>
<dbReference type="EMBL" id="BMAT01010856">
    <property type="protein sequence ID" value="GFR61832.1"/>
    <property type="molecule type" value="Genomic_DNA"/>
</dbReference>